<dbReference type="InterPro" id="IPR033186">
    <property type="entry name" value="HerA_C"/>
</dbReference>
<dbReference type="SUPFAM" id="SSF52540">
    <property type="entry name" value="P-loop containing nucleoside triphosphate hydrolases"/>
    <property type="match status" value="1"/>
</dbReference>
<dbReference type="InterPro" id="IPR051162">
    <property type="entry name" value="T4SS_component"/>
</dbReference>
<dbReference type="Gene3D" id="3.40.50.300">
    <property type="entry name" value="P-loop containing nucleotide triphosphate hydrolases"/>
    <property type="match status" value="2"/>
</dbReference>
<keyword evidence="4" id="KW-0547">Nucleotide-binding</keyword>
<dbReference type="RefSeq" id="WP_377817465.1">
    <property type="nucleotide sequence ID" value="NZ_JBHSLU010000063.1"/>
</dbReference>
<protein>
    <submittedName>
        <fullName evidence="4">ATP-binding protein</fullName>
    </submittedName>
</protein>
<evidence type="ECO:0000256" key="1">
    <source>
        <dbReference type="SAM" id="Coils"/>
    </source>
</evidence>
<keyword evidence="1" id="KW-0175">Coiled coil</keyword>
<name>A0ABW0P4D7_9HYPH</name>
<feature type="domain" description="Helicase HerA central" evidence="2">
    <location>
        <begin position="30"/>
        <end position="89"/>
    </location>
</feature>
<dbReference type="Proteomes" id="UP001596060">
    <property type="component" value="Unassembled WGS sequence"/>
</dbReference>
<gene>
    <name evidence="4" type="ORF">ACFPN9_20010</name>
</gene>
<keyword evidence="4" id="KW-0067">ATP-binding</keyword>
<sequence length="486" mass="54814">MARFFALELISGLYHMRHFIGLDEQKLLRDRREVMTLFEPERLLNSHVLMCGMSGTGKSFQSKRLLESGARAGIPIEVFDVHEELHDVWGARAIKYSQATGFGYNPLTLDTDPHVGGVNRQVDFFVGLIKEVSPQLGVKQESVLRNIVRDTFAAIGIYQNNPETWRRLEITEAERASIIEARQWSQLRRYYPTLDDLRSYAMRKITAMTIGGDNQAVGAYEQVLKLSKQRTRLTNAYNKTSNDTELEKLATQIEAAQEKAVDAYSAFVKSIQTGREPEDIMKYDSVEVLNSVVARLDLLSAAGTFRANPPPFGNAQVKVHQIKALTTEQQVLFTKLRLRSIFEELKKLGPTESGTELRKIVFIDEAHKYFSKAPEDVLNVIAKEARKFGLGLWCASQQPTEFPESFLTNVGTTMLLGIHSSFWKRTSVMLRISEDELRAIRPKEVMAVKMMRDGEADPPFQVTIVPNPKTEAGRRAAAKMSPARAA</sequence>
<feature type="coiled-coil region" evidence="1">
    <location>
        <begin position="239"/>
        <end position="266"/>
    </location>
</feature>
<evidence type="ECO:0000259" key="3">
    <source>
        <dbReference type="Pfam" id="PF05872"/>
    </source>
</evidence>
<dbReference type="GO" id="GO:0005524">
    <property type="term" value="F:ATP binding"/>
    <property type="evidence" value="ECO:0007669"/>
    <property type="project" value="UniProtKB-KW"/>
</dbReference>
<organism evidence="4 5">
    <name type="scientific">Bosea massiliensis</name>
    <dbReference type="NCBI Taxonomy" id="151419"/>
    <lineage>
        <taxon>Bacteria</taxon>
        <taxon>Pseudomonadati</taxon>
        <taxon>Pseudomonadota</taxon>
        <taxon>Alphaproteobacteria</taxon>
        <taxon>Hyphomicrobiales</taxon>
        <taxon>Boseaceae</taxon>
        <taxon>Bosea</taxon>
    </lineage>
</organism>
<evidence type="ECO:0000313" key="5">
    <source>
        <dbReference type="Proteomes" id="UP001596060"/>
    </source>
</evidence>
<accession>A0ABW0P4D7</accession>
<comment type="caution">
    <text evidence="4">The sequence shown here is derived from an EMBL/GenBank/DDBJ whole genome shotgun (WGS) entry which is preliminary data.</text>
</comment>
<dbReference type="PANTHER" id="PTHR30121">
    <property type="entry name" value="UNCHARACTERIZED PROTEIN YJGR-RELATED"/>
    <property type="match status" value="1"/>
</dbReference>
<proteinExistence type="predicted"/>
<evidence type="ECO:0000313" key="4">
    <source>
        <dbReference type="EMBL" id="MFC5507530.1"/>
    </source>
</evidence>
<dbReference type="Pfam" id="PF01935">
    <property type="entry name" value="DUF87"/>
    <property type="match status" value="1"/>
</dbReference>
<dbReference type="Pfam" id="PF05872">
    <property type="entry name" value="HerA_C"/>
    <property type="match status" value="1"/>
</dbReference>
<dbReference type="EMBL" id="JBHSLU010000063">
    <property type="protein sequence ID" value="MFC5507530.1"/>
    <property type="molecule type" value="Genomic_DNA"/>
</dbReference>
<evidence type="ECO:0000259" key="2">
    <source>
        <dbReference type="Pfam" id="PF01935"/>
    </source>
</evidence>
<keyword evidence="5" id="KW-1185">Reference proteome</keyword>
<reference evidence="5" key="1">
    <citation type="journal article" date="2019" name="Int. J. Syst. Evol. Microbiol.">
        <title>The Global Catalogue of Microorganisms (GCM) 10K type strain sequencing project: providing services to taxonomists for standard genome sequencing and annotation.</title>
        <authorList>
            <consortium name="The Broad Institute Genomics Platform"/>
            <consortium name="The Broad Institute Genome Sequencing Center for Infectious Disease"/>
            <person name="Wu L."/>
            <person name="Ma J."/>
        </authorList>
    </citation>
    <scope>NUCLEOTIDE SEQUENCE [LARGE SCALE GENOMIC DNA]</scope>
    <source>
        <strain evidence="5">CCUG 43117</strain>
    </source>
</reference>
<feature type="domain" description="Helicase HerA-like C-terminal" evidence="3">
    <location>
        <begin position="338"/>
        <end position="413"/>
    </location>
</feature>
<dbReference type="InterPro" id="IPR002789">
    <property type="entry name" value="HerA_central"/>
</dbReference>
<dbReference type="InterPro" id="IPR027417">
    <property type="entry name" value="P-loop_NTPase"/>
</dbReference>
<dbReference type="PANTHER" id="PTHR30121:SF6">
    <property type="entry name" value="SLR6007 PROTEIN"/>
    <property type="match status" value="1"/>
</dbReference>